<keyword evidence="5" id="KW-1185">Reference proteome</keyword>
<evidence type="ECO:0000313" key="4">
    <source>
        <dbReference type="EMBL" id="GMH19458.1"/>
    </source>
</evidence>
<accession>A0AAD3SWK4</accession>
<dbReference type="PANTHER" id="PTHR47985">
    <property type="entry name" value="OS07G0668900 PROTEIN"/>
    <property type="match status" value="1"/>
</dbReference>
<dbReference type="GO" id="GO:0016020">
    <property type="term" value="C:membrane"/>
    <property type="evidence" value="ECO:0007669"/>
    <property type="project" value="UniProtKB-SubCell"/>
</dbReference>
<name>A0AAD3SWK4_NEPGR</name>
<dbReference type="PANTHER" id="PTHR47985:SF92">
    <property type="entry name" value="SERINE_THREONINE-PROTEIN KINASE PBL23-RELATED"/>
    <property type="match status" value="1"/>
</dbReference>
<comment type="subcellular location">
    <subcellularLocation>
        <location evidence="1">Membrane</location>
    </subcellularLocation>
</comment>
<proteinExistence type="predicted"/>
<evidence type="ECO:0000256" key="3">
    <source>
        <dbReference type="ARBA" id="ARBA00023136"/>
    </source>
</evidence>
<dbReference type="Proteomes" id="UP001279734">
    <property type="component" value="Unassembled WGS sequence"/>
</dbReference>
<dbReference type="AlphaFoldDB" id="A0AAD3SWK4"/>
<protein>
    <submittedName>
        <fullName evidence="4">Uncharacterized protein</fullName>
    </submittedName>
</protein>
<keyword evidence="2" id="KW-0808">Transferase</keyword>
<gene>
    <name evidence="4" type="ORF">Nepgr_021299</name>
</gene>
<reference evidence="4" key="1">
    <citation type="submission" date="2023-05" db="EMBL/GenBank/DDBJ databases">
        <title>Nepenthes gracilis genome sequencing.</title>
        <authorList>
            <person name="Fukushima K."/>
        </authorList>
    </citation>
    <scope>NUCLEOTIDE SEQUENCE</scope>
    <source>
        <strain evidence="4">SING2019-196</strain>
    </source>
</reference>
<organism evidence="4 5">
    <name type="scientific">Nepenthes gracilis</name>
    <name type="common">Slender pitcher plant</name>
    <dbReference type="NCBI Taxonomy" id="150966"/>
    <lineage>
        <taxon>Eukaryota</taxon>
        <taxon>Viridiplantae</taxon>
        <taxon>Streptophyta</taxon>
        <taxon>Embryophyta</taxon>
        <taxon>Tracheophyta</taxon>
        <taxon>Spermatophyta</taxon>
        <taxon>Magnoliopsida</taxon>
        <taxon>eudicotyledons</taxon>
        <taxon>Gunneridae</taxon>
        <taxon>Pentapetalae</taxon>
        <taxon>Caryophyllales</taxon>
        <taxon>Nepenthaceae</taxon>
        <taxon>Nepenthes</taxon>
    </lineage>
</organism>
<evidence type="ECO:0000313" key="5">
    <source>
        <dbReference type="Proteomes" id="UP001279734"/>
    </source>
</evidence>
<keyword evidence="2" id="KW-0418">Kinase</keyword>
<keyword evidence="3" id="KW-0472">Membrane</keyword>
<dbReference type="GO" id="GO:0004674">
    <property type="term" value="F:protein serine/threonine kinase activity"/>
    <property type="evidence" value="ECO:0007669"/>
    <property type="project" value="UniProtKB-KW"/>
</dbReference>
<keyword evidence="2" id="KW-0723">Serine/threonine-protein kinase</keyword>
<evidence type="ECO:0000256" key="1">
    <source>
        <dbReference type="ARBA" id="ARBA00004370"/>
    </source>
</evidence>
<sequence length="98" mass="10638">MPSAVAPRMLMYPPSAPESLIKDKKMFTVMADPLLKGKCPQKALRQALAVVAICLQEEAVTRPLISDVVTALEFLAGPMASKETPKLSVGKKKMEKKV</sequence>
<comment type="caution">
    <text evidence="4">The sequence shown here is derived from an EMBL/GenBank/DDBJ whole genome shotgun (WGS) entry which is preliminary data.</text>
</comment>
<dbReference type="EMBL" id="BSYO01000020">
    <property type="protein sequence ID" value="GMH19458.1"/>
    <property type="molecule type" value="Genomic_DNA"/>
</dbReference>
<evidence type="ECO:0000256" key="2">
    <source>
        <dbReference type="ARBA" id="ARBA00022527"/>
    </source>
</evidence>